<dbReference type="GO" id="GO:0031123">
    <property type="term" value="P:RNA 3'-end processing"/>
    <property type="evidence" value="ECO:0007669"/>
    <property type="project" value="InterPro"/>
</dbReference>
<evidence type="ECO:0000256" key="3">
    <source>
        <dbReference type="ARBA" id="ARBA00012388"/>
    </source>
</evidence>
<dbReference type="InterPro" id="IPR007012">
    <property type="entry name" value="PolA_pol_cen_dom"/>
</dbReference>
<keyword evidence="7" id="KW-0067">ATP-binding</keyword>
<feature type="domain" description="Poly(A) polymerase central" evidence="11">
    <location>
        <begin position="2"/>
        <end position="67"/>
    </location>
</feature>
<evidence type="ECO:0000256" key="7">
    <source>
        <dbReference type="ARBA" id="ARBA00022840"/>
    </source>
</evidence>
<keyword evidence="4" id="KW-0507">mRNA processing</keyword>
<dbReference type="Pfam" id="PF04926">
    <property type="entry name" value="PAP_RNA-bind"/>
    <property type="match status" value="1"/>
</dbReference>
<dbReference type="AlphaFoldDB" id="A0AAN8WWN1"/>
<protein>
    <recommendedName>
        <fullName evidence="3">polynucleotide adenylyltransferase</fullName>
        <ecNumber evidence="3">2.7.7.19</ecNumber>
    </recommendedName>
</protein>
<dbReference type="SUPFAM" id="SSF81631">
    <property type="entry name" value="PAP/OAS1 substrate-binding domain"/>
    <property type="match status" value="1"/>
</dbReference>
<dbReference type="Proteomes" id="UP001381693">
    <property type="component" value="Unassembled WGS sequence"/>
</dbReference>
<dbReference type="InterPro" id="IPR011068">
    <property type="entry name" value="NuclTrfase_I-like_C"/>
</dbReference>
<comment type="similarity">
    <text evidence="2">Belongs to the poly(A) polymerase family.</text>
</comment>
<dbReference type="Gene3D" id="1.10.1410.10">
    <property type="match status" value="1"/>
</dbReference>
<dbReference type="GO" id="GO:0005524">
    <property type="term" value="F:ATP binding"/>
    <property type="evidence" value="ECO:0007669"/>
    <property type="project" value="UniProtKB-KW"/>
</dbReference>
<name>A0AAN8WWN1_HALRR</name>
<feature type="domain" description="Poly(A) polymerase RNA-binding" evidence="10">
    <location>
        <begin position="70"/>
        <end position="126"/>
    </location>
</feature>
<organism evidence="12 13">
    <name type="scientific">Halocaridina rubra</name>
    <name type="common">Hawaiian red shrimp</name>
    <dbReference type="NCBI Taxonomy" id="373956"/>
    <lineage>
        <taxon>Eukaryota</taxon>
        <taxon>Metazoa</taxon>
        <taxon>Ecdysozoa</taxon>
        <taxon>Arthropoda</taxon>
        <taxon>Crustacea</taxon>
        <taxon>Multicrustacea</taxon>
        <taxon>Malacostraca</taxon>
        <taxon>Eumalacostraca</taxon>
        <taxon>Eucarida</taxon>
        <taxon>Decapoda</taxon>
        <taxon>Pleocyemata</taxon>
        <taxon>Caridea</taxon>
        <taxon>Atyoidea</taxon>
        <taxon>Atyidae</taxon>
        <taxon>Halocaridina</taxon>
    </lineage>
</organism>
<evidence type="ECO:0000256" key="1">
    <source>
        <dbReference type="ARBA" id="ARBA00004123"/>
    </source>
</evidence>
<comment type="caution">
    <text evidence="12">The sequence shown here is derived from an EMBL/GenBank/DDBJ whole genome shotgun (WGS) entry which is preliminary data.</text>
</comment>
<evidence type="ECO:0000259" key="10">
    <source>
        <dbReference type="Pfam" id="PF04926"/>
    </source>
</evidence>
<keyword evidence="13" id="KW-1185">Reference proteome</keyword>
<evidence type="ECO:0000256" key="8">
    <source>
        <dbReference type="ARBA" id="ARBA00023242"/>
    </source>
</evidence>
<comment type="subcellular location">
    <subcellularLocation>
        <location evidence="1">Nucleus</location>
    </subcellularLocation>
</comment>
<evidence type="ECO:0000313" key="13">
    <source>
        <dbReference type="Proteomes" id="UP001381693"/>
    </source>
</evidence>
<dbReference type="PANTHER" id="PTHR10682:SF10">
    <property type="entry name" value="POLYNUCLEOTIDE ADENYLYLTRANSFERASE"/>
    <property type="match status" value="1"/>
</dbReference>
<evidence type="ECO:0000259" key="11">
    <source>
        <dbReference type="Pfam" id="PF04928"/>
    </source>
</evidence>
<feature type="non-terminal residue" evidence="12">
    <location>
        <position position="166"/>
    </location>
</feature>
<dbReference type="GO" id="GO:1990817">
    <property type="term" value="F:poly(A) RNA polymerase activity"/>
    <property type="evidence" value="ECO:0007669"/>
    <property type="project" value="UniProtKB-EC"/>
</dbReference>
<dbReference type="EMBL" id="JAXCGZ010012197">
    <property type="protein sequence ID" value="KAK7073726.1"/>
    <property type="molecule type" value="Genomic_DNA"/>
</dbReference>
<dbReference type="InterPro" id="IPR007010">
    <property type="entry name" value="PolA_pol_RNA-bd_dom"/>
</dbReference>
<keyword evidence="8" id="KW-0539">Nucleus</keyword>
<accession>A0AAN8WWN1</accession>
<evidence type="ECO:0000313" key="12">
    <source>
        <dbReference type="EMBL" id="KAK7073726.1"/>
    </source>
</evidence>
<evidence type="ECO:0000256" key="2">
    <source>
        <dbReference type="ARBA" id="ARBA00010912"/>
    </source>
</evidence>
<gene>
    <name evidence="12" type="ORF">SK128_023311</name>
</gene>
<dbReference type="GO" id="GO:0006397">
    <property type="term" value="P:mRNA processing"/>
    <property type="evidence" value="ECO:0007669"/>
    <property type="project" value="UniProtKB-KW"/>
</dbReference>
<evidence type="ECO:0000256" key="6">
    <source>
        <dbReference type="ARBA" id="ARBA00022741"/>
    </source>
</evidence>
<evidence type="ECO:0000256" key="5">
    <source>
        <dbReference type="ARBA" id="ARBA00022679"/>
    </source>
</evidence>
<dbReference type="GO" id="GO:0005634">
    <property type="term" value="C:nucleus"/>
    <property type="evidence" value="ECO:0007669"/>
    <property type="project" value="UniProtKB-SubCell"/>
</dbReference>
<keyword evidence="5" id="KW-0808">Transferase</keyword>
<dbReference type="PANTHER" id="PTHR10682">
    <property type="entry name" value="POLY A POLYMERASE"/>
    <property type="match status" value="1"/>
</dbReference>
<keyword evidence="6" id="KW-0547">Nucleotide-binding</keyword>
<sequence>MQVWDPRVNVQDRFHLMPIITPAYPQQNSTFNTSQSTRAVMVEEFAMGLQIAEDIMLGKAKWDRLFQPPNFFTKYKHYLVILASALTPEDHLEWYGLVESKIRHLIQTLDNNPQIKAVHINPASFSCCDEEYKDKPHSSWFIGVEFKKSENVRIDLTNDINTFVEI</sequence>
<dbReference type="EC" id="2.7.7.19" evidence="3"/>
<comment type="catalytic activity">
    <reaction evidence="9">
        <text>RNA(n) + ATP = RNA(n)-3'-adenine ribonucleotide + diphosphate</text>
        <dbReference type="Rhea" id="RHEA:11332"/>
        <dbReference type="Rhea" id="RHEA-COMP:14527"/>
        <dbReference type="Rhea" id="RHEA-COMP:17347"/>
        <dbReference type="ChEBI" id="CHEBI:30616"/>
        <dbReference type="ChEBI" id="CHEBI:33019"/>
        <dbReference type="ChEBI" id="CHEBI:140395"/>
        <dbReference type="ChEBI" id="CHEBI:173115"/>
        <dbReference type="EC" id="2.7.7.19"/>
    </reaction>
</comment>
<dbReference type="GO" id="GO:0003723">
    <property type="term" value="F:RNA binding"/>
    <property type="evidence" value="ECO:0007669"/>
    <property type="project" value="InterPro"/>
</dbReference>
<evidence type="ECO:0000256" key="9">
    <source>
        <dbReference type="ARBA" id="ARBA00048830"/>
    </source>
</evidence>
<dbReference type="Pfam" id="PF04928">
    <property type="entry name" value="PAP_central"/>
    <property type="match status" value="1"/>
</dbReference>
<reference evidence="12 13" key="1">
    <citation type="submission" date="2023-11" db="EMBL/GenBank/DDBJ databases">
        <title>Halocaridina rubra genome assembly.</title>
        <authorList>
            <person name="Smith C."/>
        </authorList>
    </citation>
    <scope>NUCLEOTIDE SEQUENCE [LARGE SCALE GENOMIC DNA]</scope>
    <source>
        <strain evidence="12">EP-1</strain>
        <tissue evidence="12">Whole</tissue>
    </source>
</reference>
<dbReference type="SUPFAM" id="SSF55003">
    <property type="entry name" value="PAP/Archaeal CCA-adding enzyme, C-terminal domain"/>
    <property type="match status" value="1"/>
</dbReference>
<proteinExistence type="inferred from homology"/>
<dbReference type="Gene3D" id="3.30.70.590">
    <property type="entry name" value="Poly(A) polymerase predicted RNA binding domain"/>
    <property type="match status" value="1"/>
</dbReference>
<evidence type="ECO:0000256" key="4">
    <source>
        <dbReference type="ARBA" id="ARBA00022664"/>
    </source>
</evidence>